<keyword evidence="2" id="KW-1003">Cell membrane</keyword>
<feature type="transmembrane region" description="Helical" evidence="6">
    <location>
        <begin position="21"/>
        <end position="43"/>
    </location>
</feature>
<keyword evidence="5 6" id="KW-0472">Membrane</keyword>
<feature type="domain" description="ABC3 transporter permease C-terminal" evidence="7">
    <location>
        <begin position="673"/>
        <end position="786"/>
    </location>
</feature>
<feature type="domain" description="MacB-like periplasmic core" evidence="8">
    <location>
        <begin position="20"/>
        <end position="240"/>
    </location>
</feature>
<feature type="transmembrane region" description="Helical" evidence="6">
    <location>
        <begin position="330"/>
        <end position="356"/>
    </location>
</feature>
<evidence type="ECO:0000259" key="8">
    <source>
        <dbReference type="Pfam" id="PF12704"/>
    </source>
</evidence>
<gene>
    <name evidence="9" type="ORF">GCM10011511_06930</name>
</gene>
<dbReference type="Pfam" id="PF12704">
    <property type="entry name" value="MacB_PCD"/>
    <property type="match status" value="1"/>
</dbReference>
<feature type="domain" description="ABC3 transporter permease C-terminal" evidence="7">
    <location>
        <begin position="289"/>
        <end position="392"/>
    </location>
</feature>
<proteinExistence type="predicted"/>
<sequence>MLSTYLKTAWRNIVRGRLYSLLNLLGLATGMAVALLIGLWVYYQLSYDRFVPGYEQSYQVRFNYSDNGVIRNQAEVCLPLGDALKRDIPEVAHVAPAFDIGQHVMVVKDKHIYGDVLYAGEEFLQVFPLPLAGGDPATALKGPGPSVVITESMARSLFGKEDALNKTVRFGSAPLKVTAVVRDMPRNSSFHFDVLLPFSDFAQDPGIKAATTNWNDAYFQLYVSLRPGADAVRAKAKARQLVRQYAPQSYTTFHREAMLFPLKDWHLYTGFKDGQPQSGLIDYVRMFSIVGILVLLIACINFMNLSTARSERRAREVGVRKVMGSLRGQLILQFLVESLLMTVLAFLLSIALVQAVLPEFDALTGDAIRVPYGSGYFWLILLSLVLATGLVAGSRPAFYLSSFQPVKVLKGVMRIGKAASLPRKALVVLQFTCSIALIISTIIVYQQIQYAKNRPKGYDPNRLIVSRAHSDAFAAFKQAVMESGVVSNLTRSAYLQTDPNGQLTIDNWPGRLPNEPLSLTVNAVGDSDYFRTLGIGFTMGDNFKGNEGADSGSAIINETAVRRMRLKQPLSQYLNCSFHGVAHRLRIVGVVKDALTQNPFAAAEPSMFLFQPSWSWQYTMRLTPTVSTSMALAKLKTVSEKFDPGSPFVYSFVDENYASKFATEMLVGRLAGIFAALAIFISCLGLFGLAAYTAEQRTREIGIRKVLGASVSEVLLLLSGDFILLVGISCAIAAPVAYYFLHQWLAGYYYRITISPLVFVAAAVLALAITAITVGFQSVRSAMKNPVTALRSE</sequence>
<keyword evidence="10" id="KW-1185">Reference proteome</keyword>
<evidence type="ECO:0000256" key="1">
    <source>
        <dbReference type="ARBA" id="ARBA00004651"/>
    </source>
</evidence>
<dbReference type="PANTHER" id="PTHR30572">
    <property type="entry name" value="MEMBRANE COMPONENT OF TRANSPORTER-RELATED"/>
    <property type="match status" value="1"/>
</dbReference>
<feature type="transmembrane region" description="Helical" evidence="6">
    <location>
        <begin position="421"/>
        <end position="445"/>
    </location>
</feature>
<reference evidence="9" key="1">
    <citation type="journal article" date="2014" name="Int. J. Syst. Evol. Microbiol.">
        <title>Complete genome sequence of Corynebacterium casei LMG S-19264T (=DSM 44701T), isolated from a smear-ripened cheese.</title>
        <authorList>
            <consortium name="US DOE Joint Genome Institute (JGI-PGF)"/>
            <person name="Walter F."/>
            <person name="Albersmeier A."/>
            <person name="Kalinowski J."/>
            <person name="Ruckert C."/>
        </authorList>
    </citation>
    <scope>NUCLEOTIDE SEQUENCE</scope>
    <source>
        <strain evidence="9">CGMCC 1.15448</strain>
    </source>
</reference>
<feature type="transmembrane region" description="Helical" evidence="6">
    <location>
        <begin position="376"/>
        <end position="400"/>
    </location>
</feature>
<organism evidence="9 10">
    <name type="scientific">Puia dinghuensis</name>
    <dbReference type="NCBI Taxonomy" id="1792502"/>
    <lineage>
        <taxon>Bacteria</taxon>
        <taxon>Pseudomonadati</taxon>
        <taxon>Bacteroidota</taxon>
        <taxon>Chitinophagia</taxon>
        <taxon>Chitinophagales</taxon>
        <taxon>Chitinophagaceae</taxon>
        <taxon>Puia</taxon>
    </lineage>
</organism>
<comment type="subcellular location">
    <subcellularLocation>
        <location evidence="1">Cell membrane</location>
        <topology evidence="1">Multi-pass membrane protein</topology>
    </subcellularLocation>
</comment>
<evidence type="ECO:0000259" key="7">
    <source>
        <dbReference type="Pfam" id="PF02687"/>
    </source>
</evidence>
<evidence type="ECO:0000256" key="2">
    <source>
        <dbReference type="ARBA" id="ARBA00022475"/>
    </source>
</evidence>
<protein>
    <submittedName>
        <fullName evidence="9">ABC transporter permease</fullName>
    </submittedName>
</protein>
<evidence type="ECO:0000256" key="5">
    <source>
        <dbReference type="ARBA" id="ARBA00023136"/>
    </source>
</evidence>
<evidence type="ECO:0000313" key="9">
    <source>
        <dbReference type="EMBL" id="GGA86482.1"/>
    </source>
</evidence>
<feature type="transmembrane region" description="Helical" evidence="6">
    <location>
        <begin position="283"/>
        <end position="305"/>
    </location>
</feature>
<dbReference type="EMBL" id="BMJC01000001">
    <property type="protein sequence ID" value="GGA86482.1"/>
    <property type="molecule type" value="Genomic_DNA"/>
</dbReference>
<reference evidence="9" key="2">
    <citation type="submission" date="2020-09" db="EMBL/GenBank/DDBJ databases">
        <authorList>
            <person name="Sun Q."/>
            <person name="Zhou Y."/>
        </authorList>
    </citation>
    <scope>NUCLEOTIDE SEQUENCE</scope>
    <source>
        <strain evidence="9">CGMCC 1.15448</strain>
    </source>
</reference>
<evidence type="ECO:0000256" key="4">
    <source>
        <dbReference type="ARBA" id="ARBA00022989"/>
    </source>
</evidence>
<dbReference type="InterPro" id="IPR025857">
    <property type="entry name" value="MacB_PCD"/>
</dbReference>
<accession>A0A8J2U8L3</accession>
<dbReference type="GO" id="GO:0022857">
    <property type="term" value="F:transmembrane transporter activity"/>
    <property type="evidence" value="ECO:0007669"/>
    <property type="project" value="TreeGrafter"/>
</dbReference>
<feature type="transmembrane region" description="Helical" evidence="6">
    <location>
        <begin position="753"/>
        <end position="776"/>
    </location>
</feature>
<name>A0A8J2U8L3_9BACT</name>
<dbReference type="InterPro" id="IPR050250">
    <property type="entry name" value="Macrolide_Exporter_MacB"/>
</dbReference>
<dbReference type="Pfam" id="PF02687">
    <property type="entry name" value="FtsX"/>
    <property type="match status" value="2"/>
</dbReference>
<evidence type="ECO:0000313" key="10">
    <source>
        <dbReference type="Proteomes" id="UP000607559"/>
    </source>
</evidence>
<evidence type="ECO:0000256" key="3">
    <source>
        <dbReference type="ARBA" id="ARBA00022692"/>
    </source>
</evidence>
<dbReference type="Proteomes" id="UP000607559">
    <property type="component" value="Unassembled WGS sequence"/>
</dbReference>
<dbReference type="AlphaFoldDB" id="A0A8J2U8L3"/>
<comment type="caution">
    <text evidence="9">The sequence shown here is derived from an EMBL/GenBank/DDBJ whole genome shotgun (WGS) entry which is preliminary data.</text>
</comment>
<keyword evidence="4 6" id="KW-1133">Transmembrane helix</keyword>
<feature type="transmembrane region" description="Helical" evidence="6">
    <location>
        <begin position="714"/>
        <end position="741"/>
    </location>
</feature>
<dbReference type="InterPro" id="IPR003838">
    <property type="entry name" value="ABC3_permease_C"/>
</dbReference>
<dbReference type="GO" id="GO:0005886">
    <property type="term" value="C:plasma membrane"/>
    <property type="evidence" value="ECO:0007669"/>
    <property type="project" value="UniProtKB-SubCell"/>
</dbReference>
<feature type="transmembrane region" description="Helical" evidence="6">
    <location>
        <begin position="670"/>
        <end position="693"/>
    </location>
</feature>
<dbReference type="PANTHER" id="PTHR30572:SF18">
    <property type="entry name" value="ABC-TYPE MACROLIDE FAMILY EXPORT SYSTEM PERMEASE COMPONENT 2"/>
    <property type="match status" value="1"/>
</dbReference>
<keyword evidence="3 6" id="KW-0812">Transmembrane</keyword>
<evidence type="ECO:0000256" key="6">
    <source>
        <dbReference type="SAM" id="Phobius"/>
    </source>
</evidence>